<organism evidence="1 2">
    <name type="scientific">Chitinimonas lacunae</name>
    <dbReference type="NCBI Taxonomy" id="1963018"/>
    <lineage>
        <taxon>Bacteria</taxon>
        <taxon>Pseudomonadati</taxon>
        <taxon>Pseudomonadota</taxon>
        <taxon>Betaproteobacteria</taxon>
        <taxon>Neisseriales</taxon>
        <taxon>Chitinibacteraceae</taxon>
        <taxon>Chitinimonas</taxon>
    </lineage>
</organism>
<reference evidence="2" key="1">
    <citation type="journal article" date="2019" name="Int. J. Syst. Evol. Microbiol.">
        <title>The Global Catalogue of Microorganisms (GCM) 10K type strain sequencing project: providing services to taxonomists for standard genome sequencing and annotation.</title>
        <authorList>
            <consortium name="The Broad Institute Genomics Platform"/>
            <consortium name="The Broad Institute Genome Sequencing Center for Infectious Disease"/>
            <person name="Wu L."/>
            <person name="Ma J."/>
        </authorList>
    </citation>
    <scope>NUCLEOTIDE SEQUENCE [LARGE SCALE GENOMIC DNA]</scope>
    <source>
        <strain evidence="2">LMG 29894</strain>
    </source>
</reference>
<dbReference type="EMBL" id="JBHSBU010000001">
    <property type="protein sequence ID" value="MFC4160692.1"/>
    <property type="molecule type" value="Genomic_DNA"/>
</dbReference>
<keyword evidence="2" id="KW-1185">Reference proteome</keyword>
<dbReference type="Proteomes" id="UP001595791">
    <property type="component" value="Unassembled WGS sequence"/>
</dbReference>
<name>A0ABV8MSR7_9NEIS</name>
<evidence type="ECO:0000313" key="2">
    <source>
        <dbReference type="Proteomes" id="UP001595791"/>
    </source>
</evidence>
<gene>
    <name evidence="1" type="ORF">ACFOW7_15230</name>
</gene>
<sequence length="188" mass="21441">MNHSMRPTEPITDIQLNLHFDLAQRSQKLFWQFLHQGQDLYATTGEATGLILFEQASRLHISLQGCDSRHREQRQLLSDYRVIQAAIVTVPKVLLPPRRGEIEHYPPSPFDSVETAITPVMFGEPDDQGIAVAAELPPLCKFGYWEMSMYLTIEIPAAGGKHRPQYRVFRFDPELEVNNGSQTDDPPR</sequence>
<proteinExistence type="predicted"/>
<evidence type="ECO:0000313" key="1">
    <source>
        <dbReference type="EMBL" id="MFC4160692.1"/>
    </source>
</evidence>
<accession>A0ABV8MSR7</accession>
<dbReference type="RefSeq" id="WP_378165798.1">
    <property type="nucleotide sequence ID" value="NZ_JBHSBU010000001.1"/>
</dbReference>
<protein>
    <submittedName>
        <fullName evidence="1">Uncharacterized protein</fullName>
    </submittedName>
</protein>
<comment type="caution">
    <text evidence="1">The sequence shown here is derived from an EMBL/GenBank/DDBJ whole genome shotgun (WGS) entry which is preliminary data.</text>
</comment>